<comment type="caution">
    <text evidence="4">The sequence shown here is derived from an EMBL/GenBank/DDBJ whole genome shotgun (WGS) entry which is preliminary data.</text>
</comment>
<sequence length="176" mass="18929">MKQLGPTDLKRLHREWNRRSRARVALLLDGVSSPFNVGAIVRTAAALRVSHLYLAGGALSPAHHRVGRTAMGTERYLTWSSHERGTDAVEAARADGYRVVGLELADAAVPLHRLEVPGDACLVVGHEDHGIPPATLAACDAVAFVPQLGRVGSLNVATAAAMALYELRRREWAAED</sequence>
<dbReference type="Gene3D" id="3.40.1280.10">
    <property type="match status" value="1"/>
</dbReference>
<dbReference type="InterPro" id="IPR001537">
    <property type="entry name" value="SpoU_MeTrfase"/>
</dbReference>
<feature type="domain" description="tRNA/rRNA methyltransferase SpoU type" evidence="3">
    <location>
        <begin position="24"/>
        <end position="165"/>
    </location>
</feature>
<keyword evidence="1 4" id="KW-0489">Methyltransferase</keyword>
<dbReference type="InterPro" id="IPR029028">
    <property type="entry name" value="Alpha/beta_knot_MTases"/>
</dbReference>
<dbReference type="GO" id="GO:0008168">
    <property type="term" value="F:methyltransferase activity"/>
    <property type="evidence" value="ECO:0007669"/>
    <property type="project" value="UniProtKB-KW"/>
</dbReference>
<accession>A0ABW9QYH8</accession>
<evidence type="ECO:0000256" key="1">
    <source>
        <dbReference type="ARBA" id="ARBA00022603"/>
    </source>
</evidence>
<dbReference type="Proteomes" id="UP000437736">
    <property type="component" value="Unassembled WGS sequence"/>
</dbReference>
<dbReference type="GO" id="GO:0032259">
    <property type="term" value="P:methylation"/>
    <property type="evidence" value="ECO:0007669"/>
    <property type="project" value="UniProtKB-KW"/>
</dbReference>
<dbReference type="EMBL" id="WJHE01001128">
    <property type="protein sequence ID" value="MST34655.1"/>
    <property type="molecule type" value="Genomic_DNA"/>
</dbReference>
<dbReference type="PANTHER" id="PTHR46429:SF1">
    <property type="entry name" value="23S RRNA (GUANOSINE-2'-O-)-METHYLTRANSFERASE RLMB"/>
    <property type="match status" value="1"/>
</dbReference>
<evidence type="ECO:0000259" key="3">
    <source>
        <dbReference type="Pfam" id="PF00588"/>
    </source>
</evidence>
<evidence type="ECO:0000313" key="5">
    <source>
        <dbReference type="Proteomes" id="UP000437736"/>
    </source>
</evidence>
<reference evidence="4 5" key="1">
    <citation type="submission" date="2019-11" db="EMBL/GenBank/DDBJ databases">
        <title>Acidiferrimicrobium australis gen. nov., sp. nov., an acidophilic and obligately heterotrophic, member of the Actinobacteria that catalyses dissimilatory oxido- reduction of iron isolated from metal-rich acidic water in Chile.</title>
        <authorList>
            <person name="Gonzalez D."/>
            <person name="Huber K."/>
            <person name="Hedrich S."/>
            <person name="Rojas-Villalobos C."/>
            <person name="Quatrini R."/>
            <person name="Dinamarca M.A."/>
            <person name="Schwarz A."/>
            <person name="Canales C."/>
            <person name="Nancucheo I."/>
        </authorList>
    </citation>
    <scope>NUCLEOTIDE SEQUENCE [LARGE SCALE GENOMIC DNA]</scope>
    <source>
        <strain evidence="4 5">USS-CCA1</strain>
    </source>
</reference>
<proteinExistence type="predicted"/>
<keyword evidence="5" id="KW-1185">Reference proteome</keyword>
<evidence type="ECO:0000256" key="2">
    <source>
        <dbReference type="ARBA" id="ARBA00022679"/>
    </source>
</evidence>
<name>A0ABW9QYH8_9ACTN</name>
<dbReference type="InterPro" id="IPR029026">
    <property type="entry name" value="tRNA_m1G_MTases_N"/>
</dbReference>
<dbReference type="Pfam" id="PF00588">
    <property type="entry name" value="SpoU_methylase"/>
    <property type="match status" value="1"/>
</dbReference>
<dbReference type="SUPFAM" id="SSF75217">
    <property type="entry name" value="alpha/beta knot"/>
    <property type="match status" value="1"/>
</dbReference>
<dbReference type="InterPro" id="IPR004441">
    <property type="entry name" value="rRNA_MeTrfase_TrmH"/>
</dbReference>
<organism evidence="4 5">
    <name type="scientific">Acidiferrimicrobium australe</name>
    <dbReference type="NCBI Taxonomy" id="2664430"/>
    <lineage>
        <taxon>Bacteria</taxon>
        <taxon>Bacillati</taxon>
        <taxon>Actinomycetota</taxon>
        <taxon>Acidimicrobiia</taxon>
        <taxon>Acidimicrobiales</taxon>
        <taxon>Acidimicrobiaceae</taxon>
        <taxon>Acidiferrimicrobium</taxon>
    </lineage>
</organism>
<evidence type="ECO:0000313" key="4">
    <source>
        <dbReference type="EMBL" id="MST34655.1"/>
    </source>
</evidence>
<keyword evidence="2" id="KW-0808">Transferase</keyword>
<dbReference type="PANTHER" id="PTHR46429">
    <property type="entry name" value="23S RRNA (GUANOSINE-2'-O-)-METHYLTRANSFERASE RLMB"/>
    <property type="match status" value="1"/>
</dbReference>
<protein>
    <submittedName>
        <fullName evidence="4">TrmH family RNA methyltransferase</fullName>
    </submittedName>
</protein>
<gene>
    <name evidence="4" type="ORF">GHK86_18240</name>
</gene>